<evidence type="ECO:0000256" key="1">
    <source>
        <dbReference type="SAM" id="Phobius"/>
    </source>
</evidence>
<evidence type="ECO:0000313" key="3">
    <source>
        <dbReference type="Proteomes" id="UP001162060"/>
    </source>
</evidence>
<organism evidence="2 3">
    <name type="scientific">Peronospora matthiolae</name>
    <dbReference type="NCBI Taxonomy" id="2874970"/>
    <lineage>
        <taxon>Eukaryota</taxon>
        <taxon>Sar</taxon>
        <taxon>Stramenopiles</taxon>
        <taxon>Oomycota</taxon>
        <taxon>Peronosporomycetes</taxon>
        <taxon>Peronosporales</taxon>
        <taxon>Peronosporaceae</taxon>
        <taxon>Peronospora</taxon>
    </lineage>
</organism>
<protein>
    <submittedName>
        <fullName evidence="2">Uncharacterized protein</fullName>
    </submittedName>
</protein>
<accession>A0AAV1UV97</accession>
<feature type="transmembrane region" description="Helical" evidence="1">
    <location>
        <begin position="59"/>
        <end position="83"/>
    </location>
</feature>
<keyword evidence="1" id="KW-0472">Membrane</keyword>
<sequence>MVGAIFTAGNVSSLRVIASVVAHTSSNGRTSGLEGDRHHCGDALPFCAVSFIMQTHNKLIAFTVITSSALFITEVFLFCYMGLRCTQSAYKIYSHQAWLGRVFVLPCASPLLVGGRHVTLPDLALSSCDKSIPAS</sequence>
<dbReference type="EMBL" id="CAKLBY020000227">
    <property type="protein sequence ID" value="CAK7937568.1"/>
    <property type="molecule type" value="Genomic_DNA"/>
</dbReference>
<gene>
    <name evidence="2" type="ORF">PM001_LOCUS22718</name>
</gene>
<comment type="caution">
    <text evidence="2">The sequence shown here is derived from an EMBL/GenBank/DDBJ whole genome shotgun (WGS) entry which is preliminary data.</text>
</comment>
<dbReference type="AlphaFoldDB" id="A0AAV1UV97"/>
<dbReference type="Proteomes" id="UP001162060">
    <property type="component" value="Unassembled WGS sequence"/>
</dbReference>
<keyword evidence="1" id="KW-0812">Transmembrane</keyword>
<reference evidence="2" key="1">
    <citation type="submission" date="2024-01" db="EMBL/GenBank/DDBJ databases">
        <authorList>
            <person name="Webb A."/>
        </authorList>
    </citation>
    <scope>NUCLEOTIDE SEQUENCE</scope>
    <source>
        <strain evidence="2">Pm1</strain>
    </source>
</reference>
<evidence type="ECO:0000313" key="2">
    <source>
        <dbReference type="EMBL" id="CAK7937568.1"/>
    </source>
</evidence>
<keyword evidence="1" id="KW-1133">Transmembrane helix</keyword>
<name>A0AAV1UV97_9STRA</name>
<proteinExistence type="predicted"/>